<evidence type="ECO:0000256" key="1">
    <source>
        <dbReference type="ARBA" id="ARBA00004123"/>
    </source>
</evidence>
<dbReference type="GO" id="GO:0005634">
    <property type="term" value="C:nucleus"/>
    <property type="evidence" value="ECO:0007669"/>
    <property type="project" value="UniProtKB-SubCell"/>
</dbReference>
<reference evidence="4" key="1">
    <citation type="journal article" date="2012" name="Int. J. Mol. Sci.">
        <title>Expression Analysis of MYC Genes from Tamarix hispida in Response to Different Abiotic Stresses.</title>
        <authorList>
            <person name="Ji X."/>
            <person name="Wang Y."/>
            <person name="Liu G."/>
        </authorList>
    </citation>
    <scope>NUCLEOTIDE SEQUENCE</scope>
</reference>
<feature type="non-terminal residue" evidence="4">
    <location>
        <position position="181"/>
    </location>
</feature>
<dbReference type="AlphaFoldDB" id="G1FCI3"/>
<dbReference type="GO" id="GO:0003700">
    <property type="term" value="F:DNA-binding transcription factor activity"/>
    <property type="evidence" value="ECO:0007669"/>
    <property type="project" value="TreeGrafter"/>
</dbReference>
<dbReference type="PANTHER" id="PTHR12565">
    <property type="entry name" value="STEROL REGULATORY ELEMENT-BINDING PROTEIN"/>
    <property type="match status" value="1"/>
</dbReference>
<organism evidence="4">
    <name type="scientific">Tamarix hispida</name>
    <dbReference type="NCBI Taxonomy" id="189793"/>
    <lineage>
        <taxon>Eukaryota</taxon>
        <taxon>Viridiplantae</taxon>
        <taxon>Streptophyta</taxon>
        <taxon>Embryophyta</taxon>
        <taxon>Tracheophyta</taxon>
        <taxon>Spermatophyta</taxon>
        <taxon>Magnoliopsida</taxon>
        <taxon>eudicotyledons</taxon>
        <taxon>Gunneridae</taxon>
        <taxon>Pentapetalae</taxon>
        <taxon>Caryophyllales</taxon>
        <taxon>Tamaricaceae</taxon>
        <taxon>Tamarix</taxon>
    </lineage>
</organism>
<sequence>MDPPASMKVTGNSFQSAIGDTASYNLSEIWPLPINGSGRVGAADGLELRRGPFGSTNLGQLVEAANLNREVCGNGYLVLEQAGGCCGGTARKRREVEDEAANGVSGGGGNYVHEGGKRLKSSGPNDENQNSKVDAELGTGKETMQNTKSPPDPSKDYIHVRARRGQATDSHSLAERARREK</sequence>
<evidence type="ECO:0000313" key="4">
    <source>
        <dbReference type="EMBL" id="AEJ88332.1"/>
    </source>
</evidence>
<accession>G1FCI3</accession>
<feature type="region of interest" description="Disordered" evidence="3">
    <location>
        <begin position="97"/>
        <end position="181"/>
    </location>
</feature>
<proteinExistence type="evidence at transcript level"/>
<comment type="subcellular location">
    <subcellularLocation>
        <location evidence="1">Nucleus</location>
    </subcellularLocation>
</comment>
<evidence type="ECO:0000256" key="3">
    <source>
        <dbReference type="SAM" id="MobiDB-lite"/>
    </source>
</evidence>
<dbReference type="InterPro" id="IPR024097">
    <property type="entry name" value="bHLH_ZIP_TF"/>
</dbReference>
<dbReference type="PANTHER" id="PTHR12565:SF460">
    <property type="entry name" value="TRANSCRIPTION FACTOR BPE"/>
    <property type="match status" value="1"/>
</dbReference>
<keyword evidence="2" id="KW-0539">Nucleus</keyword>
<feature type="compositionally biased region" description="Polar residues" evidence="3">
    <location>
        <begin position="122"/>
        <end position="132"/>
    </location>
</feature>
<evidence type="ECO:0000256" key="2">
    <source>
        <dbReference type="ARBA" id="ARBA00023242"/>
    </source>
</evidence>
<name>G1FCI3_9CARY</name>
<dbReference type="EMBL" id="JN166787">
    <property type="protein sequence ID" value="AEJ88332.1"/>
    <property type="molecule type" value="mRNA"/>
</dbReference>
<protein>
    <submittedName>
        <fullName evidence="4">Putative MYC protein</fullName>
    </submittedName>
</protein>
<feature type="compositionally biased region" description="Basic and acidic residues" evidence="3">
    <location>
        <begin position="172"/>
        <end position="181"/>
    </location>
</feature>